<evidence type="ECO:0000256" key="1">
    <source>
        <dbReference type="SAM" id="MobiDB-lite"/>
    </source>
</evidence>
<proteinExistence type="predicted"/>
<evidence type="ECO:0000313" key="3">
    <source>
        <dbReference type="Proteomes" id="UP000044938"/>
    </source>
</evidence>
<accession>A0A655JQ07</accession>
<gene>
    <name evidence="2" type="ORF">ERS007720_04351</name>
</gene>
<dbReference type="Proteomes" id="UP000044938">
    <property type="component" value="Unassembled WGS sequence"/>
</dbReference>
<protein>
    <submittedName>
        <fullName evidence="2">Uncharacterized protein</fullName>
    </submittedName>
</protein>
<reference evidence="2 3" key="1">
    <citation type="submission" date="2015-03" db="EMBL/GenBank/DDBJ databases">
        <authorList>
            <consortium name="Pathogen Informatics"/>
        </authorList>
    </citation>
    <scope>NUCLEOTIDE SEQUENCE [LARGE SCALE GENOMIC DNA]</scope>
    <source>
        <strain evidence="2 3">M09401471</strain>
    </source>
</reference>
<dbReference type="AlphaFoldDB" id="A0A655JQ07"/>
<dbReference type="EMBL" id="CSAJ01000901">
    <property type="protein sequence ID" value="COX35211.1"/>
    <property type="molecule type" value="Genomic_DNA"/>
</dbReference>
<evidence type="ECO:0000313" key="2">
    <source>
        <dbReference type="EMBL" id="COX35211.1"/>
    </source>
</evidence>
<feature type="region of interest" description="Disordered" evidence="1">
    <location>
        <begin position="26"/>
        <end position="62"/>
    </location>
</feature>
<organism evidence="2 3">
    <name type="scientific">Mycobacterium tuberculosis</name>
    <dbReference type="NCBI Taxonomy" id="1773"/>
    <lineage>
        <taxon>Bacteria</taxon>
        <taxon>Bacillati</taxon>
        <taxon>Actinomycetota</taxon>
        <taxon>Actinomycetes</taxon>
        <taxon>Mycobacteriales</taxon>
        <taxon>Mycobacteriaceae</taxon>
        <taxon>Mycobacterium</taxon>
        <taxon>Mycobacterium tuberculosis complex</taxon>
    </lineage>
</organism>
<sequence length="131" mass="13599">MTVGARESRRCTAVCVCHTAKLSSRISSGFSGSTASSCSSESTSTSHGRSGAAFRTARSASTTDPAAATWLSLISAASPNPSRWLTPPPVRTAYFCSARRPGSVLRVSRIFALVPRTASTHAAVAVAIPDR</sequence>
<name>A0A655JQ07_MYCTX</name>